<evidence type="ECO:0000313" key="4">
    <source>
        <dbReference type="Proteomes" id="UP000041254"/>
    </source>
</evidence>
<keyword evidence="1" id="KW-0175">Coiled coil</keyword>
<evidence type="ECO:0000256" key="2">
    <source>
        <dbReference type="SAM" id="SignalP"/>
    </source>
</evidence>
<reference evidence="3 4" key="1">
    <citation type="submission" date="2014-11" db="EMBL/GenBank/DDBJ databases">
        <authorList>
            <person name="Zhu J."/>
            <person name="Qi W."/>
            <person name="Song R."/>
        </authorList>
    </citation>
    <scope>NUCLEOTIDE SEQUENCE [LARGE SCALE GENOMIC DNA]</scope>
</reference>
<keyword evidence="2" id="KW-0732">Signal</keyword>
<evidence type="ECO:0000256" key="1">
    <source>
        <dbReference type="SAM" id="Coils"/>
    </source>
</evidence>
<dbReference type="VEuPathDB" id="CryptoDB:Vbra_6110"/>
<dbReference type="InParanoid" id="A0A0G4FZU8"/>
<feature type="signal peptide" evidence="2">
    <location>
        <begin position="1"/>
        <end position="26"/>
    </location>
</feature>
<feature type="coiled-coil region" evidence="1">
    <location>
        <begin position="141"/>
        <end position="171"/>
    </location>
</feature>
<protein>
    <submittedName>
        <fullName evidence="3">Uncharacterized protein</fullName>
    </submittedName>
</protein>
<organism evidence="3 4">
    <name type="scientific">Vitrella brassicaformis (strain CCMP3155)</name>
    <dbReference type="NCBI Taxonomy" id="1169540"/>
    <lineage>
        <taxon>Eukaryota</taxon>
        <taxon>Sar</taxon>
        <taxon>Alveolata</taxon>
        <taxon>Colpodellida</taxon>
        <taxon>Vitrellaceae</taxon>
        <taxon>Vitrella</taxon>
    </lineage>
</organism>
<proteinExistence type="predicted"/>
<evidence type="ECO:0000313" key="3">
    <source>
        <dbReference type="EMBL" id="CEM21064.1"/>
    </source>
</evidence>
<name>A0A0G4FZU8_VITBC</name>
<dbReference type="EMBL" id="CDMY01000533">
    <property type="protein sequence ID" value="CEM21064.1"/>
    <property type="molecule type" value="Genomic_DNA"/>
</dbReference>
<gene>
    <name evidence="3" type="ORF">Vbra_6110</name>
</gene>
<dbReference type="Proteomes" id="UP000041254">
    <property type="component" value="Unassembled WGS sequence"/>
</dbReference>
<keyword evidence="4" id="KW-1185">Reference proteome</keyword>
<dbReference type="AlphaFoldDB" id="A0A0G4FZU8"/>
<dbReference type="PhylomeDB" id="A0A0G4FZU8"/>
<accession>A0A0G4FZU8</accession>
<feature type="chain" id="PRO_5005189331" evidence="2">
    <location>
        <begin position="27"/>
        <end position="210"/>
    </location>
</feature>
<sequence length="210" mass="23951">MFPGAAASVVCLLCALSAVQVQRVAGFASPWPVGRNLVGQSRATSSAAHRQPTRLWSAGGKSVEDQQLDTVIAARKKEPDEDLADIDESQKWFQETLIEEEVARRQKERERLIAKHEEWLQKVREHGLPHAEEPKAEPETVESLRKRVRELEETVRSMERAQRELAVWERSWLGRYYRGRLKIGYALMAPLYRLLLRLRGDGGGERGDAR</sequence>